<proteinExistence type="predicted"/>
<dbReference type="Proteomes" id="UP000054359">
    <property type="component" value="Unassembled WGS sequence"/>
</dbReference>
<gene>
    <name evidence="1" type="ORF">X975_08390</name>
</gene>
<reference evidence="1 2" key="1">
    <citation type="submission" date="2013-11" db="EMBL/GenBank/DDBJ databases">
        <title>Genome sequencing of Stegodyphus mimosarum.</title>
        <authorList>
            <person name="Bechsgaard J."/>
        </authorList>
    </citation>
    <scope>NUCLEOTIDE SEQUENCE [LARGE SCALE GENOMIC DNA]</scope>
</reference>
<protein>
    <submittedName>
        <fullName evidence="1">Uncharacterized protein</fullName>
    </submittedName>
</protein>
<accession>A0A087TH65</accession>
<evidence type="ECO:0000313" key="1">
    <source>
        <dbReference type="EMBL" id="KFM64454.1"/>
    </source>
</evidence>
<dbReference type="OrthoDB" id="6423392at2759"/>
<organism evidence="1 2">
    <name type="scientific">Stegodyphus mimosarum</name>
    <name type="common">African social velvet spider</name>
    <dbReference type="NCBI Taxonomy" id="407821"/>
    <lineage>
        <taxon>Eukaryota</taxon>
        <taxon>Metazoa</taxon>
        <taxon>Ecdysozoa</taxon>
        <taxon>Arthropoda</taxon>
        <taxon>Chelicerata</taxon>
        <taxon>Arachnida</taxon>
        <taxon>Araneae</taxon>
        <taxon>Araneomorphae</taxon>
        <taxon>Entelegynae</taxon>
        <taxon>Eresoidea</taxon>
        <taxon>Eresidae</taxon>
        <taxon>Stegodyphus</taxon>
    </lineage>
</organism>
<keyword evidence="2" id="KW-1185">Reference proteome</keyword>
<feature type="non-terminal residue" evidence="1">
    <location>
        <position position="143"/>
    </location>
</feature>
<dbReference type="EMBL" id="KK115213">
    <property type="protein sequence ID" value="KFM64454.1"/>
    <property type="molecule type" value="Genomic_DNA"/>
</dbReference>
<name>A0A087TH65_STEMI</name>
<dbReference type="AlphaFoldDB" id="A0A087TH65"/>
<evidence type="ECO:0000313" key="2">
    <source>
        <dbReference type="Proteomes" id="UP000054359"/>
    </source>
</evidence>
<sequence length="143" mass="15827">MRNDEPKLSKTLGTSPKPAYLEAVEFRTFADPEKSHPIICAACLVKETIAVKPFYAHASCPKNWKKEYSGLMMADSASNVDTNFLCLNKEAFTNSNAENSEGNNVAKLNPVWMSCHNCNGEKIVPCVVCSYENKAELFSPTQD</sequence>